<dbReference type="AlphaFoldDB" id="A0A0A9EUC0"/>
<sequence length="45" mass="5043">MFIFLCSPQNYIRHGWIVLTSSIRNTINSTSAGIAPFPSLQPSYI</sequence>
<dbReference type="EMBL" id="GBRH01196405">
    <property type="protein sequence ID" value="JAE01491.1"/>
    <property type="molecule type" value="Transcribed_RNA"/>
</dbReference>
<proteinExistence type="predicted"/>
<protein>
    <submittedName>
        <fullName evidence="1">Uncharacterized protein</fullName>
    </submittedName>
</protein>
<reference evidence="1" key="1">
    <citation type="submission" date="2014-09" db="EMBL/GenBank/DDBJ databases">
        <authorList>
            <person name="Magalhaes I.L.F."/>
            <person name="Oliveira U."/>
            <person name="Santos F.R."/>
            <person name="Vidigal T.H.D.A."/>
            <person name="Brescovit A.D."/>
            <person name="Santos A.J."/>
        </authorList>
    </citation>
    <scope>NUCLEOTIDE SEQUENCE</scope>
    <source>
        <tissue evidence="1">Shoot tissue taken approximately 20 cm above the soil surface</tissue>
    </source>
</reference>
<name>A0A0A9EUC0_ARUDO</name>
<reference evidence="1" key="2">
    <citation type="journal article" date="2015" name="Data Brief">
        <title>Shoot transcriptome of the giant reed, Arundo donax.</title>
        <authorList>
            <person name="Barrero R.A."/>
            <person name="Guerrero F.D."/>
            <person name="Moolhuijzen P."/>
            <person name="Goolsby J.A."/>
            <person name="Tidwell J."/>
            <person name="Bellgard S.E."/>
            <person name="Bellgard M.I."/>
        </authorList>
    </citation>
    <scope>NUCLEOTIDE SEQUENCE</scope>
    <source>
        <tissue evidence="1">Shoot tissue taken approximately 20 cm above the soil surface</tissue>
    </source>
</reference>
<organism evidence="1">
    <name type="scientific">Arundo donax</name>
    <name type="common">Giant reed</name>
    <name type="synonym">Donax arundinaceus</name>
    <dbReference type="NCBI Taxonomy" id="35708"/>
    <lineage>
        <taxon>Eukaryota</taxon>
        <taxon>Viridiplantae</taxon>
        <taxon>Streptophyta</taxon>
        <taxon>Embryophyta</taxon>
        <taxon>Tracheophyta</taxon>
        <taxon>Spermatophyta</taxon>
        <taxon>Magnoliopsida</taxon>
        <taxon>Liliopsida</taxon>
        <taxon>Poales</taxon>
        <taxon>Poaceae</taxon>
        <taxon>PACMAD clade</taxon>
        <taxon>Arundinoideae</taxon>
        <taxon>Arundineae</taxon>
        <taxon>Arundo</taxon>
    </lineage>
</organism>
<accession>A0A0A9EUC0</accession>
<evidence type="ECO:0000313" key="1">
    <source>
        <dbReference type="EMBL" id="JAE01491.1"/>
    </source>
</evidence>